<dbReference type="Proteomes" id="UP000032803">
    <property type="component" value="Chromosome I"/>
</dbReference>
<reference evidence="2" key="1">
    <citation type="submission" date="2014-09" db="EMBL/GenBank/DDBJ databases">
        <authorList>
            <person name="Gomez-Valero L."/>
        </authorList>
    </citation>
    <scope>NUCLEOTIDE SEQUENCE [LARGE SCALE GENOMIC DNA]</scope>
    <source>
        <strain evidence="2">ATCC35250</strain>
    </source>
</reference>
<dbReference type="SUPFAM" id="SSF81383">
    <property type="entry name" value="F-box domain"/>
    <property type="match status" value="1"/>
</dbReference>
<evidence type="ECO:0000313" key="1">
    <source>
        <dbReference type="EMBL" id="CEK11682.1"/>
    </source>
</evidence>
<dbReference type="HOGENOM" id="CLU_1110345_0_0_6"/>
<dbReference type="KEGG" id="lha:LHA_2682"/>
<gene>
    <name evidence="1" type="ORF">LHA_2682</name>
</gene>
<organism evidence="1 2">
    <name type="scientific">Legionella hackeliae</name>
    <dbReference type="NCBI Taxonomy" id="449"/>
    <lineage>
        <taxon>Bacteria</taxon>
        <taxon>Pseudomonadati</taxon>
        <taxon>Pseudomonadota</taxon>
        <taxon>Gammaproteobacteria</taxon>
        <taxon>Legionellales</taxon>
        <taxon>Legionellaceae</taxon>
        <taxon>Legionella</taxon>
    </lineage>
</organism>
<sequence length="250" mass="28582">MCLSYLSIEELAKMLVVSKFFLFFAEDNGLWKRFVSPSSTELGGTAKPGFFKTKFKEQVNSLLPILRSKVISRELSYLDAEKITARVNNALAFKEISIGFFQDHNGDVVRGIFSKTLQEFTINTYIFSDHEDKGIKEKTLSMYLFATNSSRPLEELCKSYPGNLIFVVTNDSRLVKITANYPELIKYYITDTPINETISICSIHPLVIDDLKIWQKQIPSLLQRVELSKQELGFLTTSNKEFEDYNPLGL</sequence>
<dbReference type="InterPro" id="IPR036047">
    <property type="entry name" value="F-box-like_dom_sf"/>
</dbReference>
<keyword evidence="2" id="KW-1185">Reference proteome</keyword>
<dbReference type="STRING" id="449.LHA_2682"/>
<evidence type="ECO:0008006" key="3">
    <source>
        <dbReference type="Google" id="ProtNLM"/>
    </source>
</evidence>
<dbReference type="EMBL" id="LN681225">
    <property type="protein sequence ID" value="CEK11682.1"/>
    <property type="molecule type" value="Genomic_DNA"/>
</dbReference>
<protein>
    <recommendedName>
        <fullName evidence="3">F-box domain-containing protein</fullName>
    </recommendedName>
</protein>
<dbReference type="AlphaFoldDB" id="A0A0A8UX61"/>
<proteinExistence type="predicted"/>
<evidence type="ECO:0000313" key="2">
    <source>
        <dbReference type="Proteomes" id="UP000032803"/>
    </source>
</evidence>
<accession>A0A0A8UX61</accession>
<name>A0A0A8UX61_LEGHA</name>